<dbReference type="AlphaFoldDB" id="A0A9D4ZSY3"/>
<gene>
    <name evidence="2" type="ORF">GOP47_0001155</name>
</gene>
<sequence length="97" mass="11574">MEGDKQIVQWKKKTSAVSTSSHKPRYVMEARQRKTRGRPWSIHFDREDNEEVYVVTDSEAGESIPMQREENSTRYIQEVKVSREEWALRRMPANCMR</sequence>
<evidence type="ECO:0000313" key="2">
    <source>
        <dbReference type="EMBL" id="KAI5084986.1"/>
    </source>
</evidence>
<keyword evidence="3" id="KW-1185">Reference proteome</keyword>
<comment type="caution">
    <text evidence="2">The sequence shown here is derived from an EMBL/GenBank/DDBJ whole genome shotgun (WGS) entry which is preliminary data.</text>
</comment>
<protein>
    <submittedName>
        <fullName evidence="2">Uncharacterized protein</fullName>
    </submittedName>
</protein>
<dbReference type="EMBL" id="JABFUD020000001">
    <property type="protein sequence ID" value="KAI5084986.1"/>
    <property type="molecule type" value="Genomic_DNA"/>
</dbReference>
<proteinExistence type="predicted"/>
<accession>A0A9D4ZSY3</accession>
<reference evidence="2" key="1">
    <citation type="submission" date="2021-01" db="EMBL/GenBank/DDBJ databases">
        <title>Adiantum capillus-veneris genome.</title>
        <authorList>
            <person name="Fang Y."/>
            <person name="Liao Q."/>
        </authorList>
    </citation>
    <scope>NUCLEOTIDE SEQUENCE</scope>
    <source>
        <strain evidence="2">H3</strain>
        <tissue evidence="2">Leaf</tissue>
    </source>
</reference>
<evidence type="ECO:0000256" key="1">
    <source>
        <dbReference type="SAM" id="MobiDB-lite"/>
    </source>
</evidence>
<dbReference type="Proteomes" id="UP000886520">
    <property type="component" value="Chromosome 1"/>
</dbReference>
<evidence type="ECO:0000313" key="3">
    <source>
        <dbReference type="Proteomes" id="UP000886520"/>
    </source>
</evidence>
<feature type="region of interest" description="Disordered" evidence="1">
    <location>
        <begin position="1"/>
        <end position="22"/>
    </location>
</feature>
<name>A0A9D4ZSY3_ADICA</name>
<organism evidence="2 3">
    <name type="scientific">Adiantum capillus-veneris</name>
    <name type="common">Maidenhair fern</name>
    <dbReference type="NCBI Taxonomy" id="13818"/>
    <lineage>
        <taxon>Eukaryota</taxon>
        <taxon>Viridiplantae</taxon>
        <taxon>Streptophyta</taxon>
        <taxon>Embryophyta</taxon>
        <taxon>Tracheophyta</taxon>
        <taxon>Polypodiopsida</taxon>
        <taxon>Polypodiidae</taxon>
        <taxon>Polypodiales</taxon>
        <taxon>Pteridineae</taxon>
        <taxon>Pteridaceae</taxon>
        <taxon>Vittarioideae</taxon>
        <taxon>Adiantum</taxon>
    </lineage>
</organism>